<name>A0A0D8XVX3_DICVI</name>
<keyword evidence="3" id="KW-1185">Reference proteome</keyword>
<dbReference type="STRING" id="29172.A0A0D8XVX3"/>
<sequence length="225" mass="26176">MHEKKKNLESIFFIIRLVGHLFSGLHYLMITMKSISFMACTILLQASEKRQVVTANLQVQQYSFPPNNTPISKVYIFGRPIYVRQPFVLPQRDIYRSRIEQKDEGAFSVQALEKSNTESRDDLLNNAFEKQLYGDTNPTRYYLPERPYTTPYDTVREPVYTQTKTIYPLPQCYTNDSGFMCCNSELEQVMKDVLNELTSDSKWQSCNVQKIANVLQIRIVICNAK</sequence>
<keyword evidence="1" id="KW-1133">Transmembrane helix</keyword>
<protein>
    <submittedName>
        <fullName evidence="2">Uncharacterized protein</fullName>
    </submittedName>
</protein>
<dbReference type="OrthoDB" id="5857232at2759"/>
<keyword evidence="1" id="KW-0472">Membrane</keyword>
<reference evidence="3" key="2">
    <citation type="journal article" date="2016" name="Sci. Rep.">
        <title>Dictyocaulus viviparus genome, variome and transcriptome elucidate lungworm biology and support future intervention.</title>
        <authorList>
            <person name="McNulty S.N."/>
            <person name="Strube C."/>
            <person name="Rosa B.A."/>
            <person name="Martin J.C."/>
            <person name="Tyagi R."/>
            <person name="Choi Y.J."/>
            <person name="Wang Q."/>
            <person name="Hallsworth Pepin K."/>
            <person name="Zhang X."/>
            <person name="Ozersky P."/>
            <person name="Wilson R.K."/>
            <person name="Sternberg P.W."/>
            <person name="Gasser R.B."/>
            <person name="Mitreva M."/>
        </authorList>
    </citation>
    <scope>NUCLEOTIDE SEQUENCE [LARGE SCALE GENOMIC DNA]</scope>
    <source>
        <strain evidence="3">HannoverDv2000</strain>
    </source>
</reference>
<evidence type="ECO:0000313" key="3">
    <source>
        <dbReference type="Proteomes" id="UP000053766"/>
    </source>
</evidence>
<dbReference type="PANTHER" id="PTHR31967:SF20">
    <property type="entry name" value="GROUND-LIKE DOMAIN-CONTAINING PROTEIN"/>
    <property type="match status" value="1"/>
</dbReference>
<reference evidence="2 3" key="1">
    <citation type="submission" date="2013-11" db="EMBL/GenBank/DDBJ databases">
        <title>Draft genome of the bovine lungworm Dictyocaulus viviparus.</title>
        <authorList>
            <person name="Mitreva M."/>
        </authorList>
    </citation>
    <scope>NUCLEOTIDE SEQUENCE [LARGE SCALE GENOMIC DNA]</scope>
    <source>
        <strain evidence="2 3">HannoverDv2000</strain>
    </source>
</reference>
<dbReference type="AlphaFoldDB" id="A0A0D8XVX3"/>
<evidence type="ECO:0000313" key="2">
    <source>
        <dbReference type="EMBL" id="KJH47929.1"/>
    </source>
</evidence>
<keyword evidence="1" id="KW-0812">Transmembrane</keyword>
<accession>A0A0D8XVX3</accession>
<evidence type="ECO:0000256" key="1">
    <source>
        <dbReference type="SAM" id="Phobius"/>
    </source>
</evidence>
<feature type="transmembrane region" description="Helical" evidence="1">
    <location>
        <begin position="12"/>
        <end position="30"/>
    </location>
</feature>
<dbReference type="PANTHER" id="PTHR31967">
    <property type="entry name" value="GROUNDHOG (HEDGEHOG-LIKE FAMILY)-RELATED"/>
    <property type="match status" value="1"/>
</dbReference>
<dbReference type="EMBL" id="KN716288">
    <property type="protein sequence ID" value="KJH47929.1"/>
    <property type="molecule type" value="Genomic_DNA"/>
</dbReference>
<organism evidence="2 3">
    <name type="scientific">Dictyocaulus viviparus</name>
    <name type="common">Bovine lungworm</name>
    <dbReference type="NCBI Taxonomy" id="29172"/>
    <lineage>
        <taxon>Eukaryota</taxon>
        <taxon>Metazoa</taxon>
        <taxon>Ecdysozoa</taxon>
        <taxon>Nematoda</taxon>
        <taxon>Chromadorea</taxon>
        <taxon>Rhabditida</taxon>
        <taxon>Rhabditina</taxon>
        <taxon>Rhabditomorpha</taxon>
        <taxon>Strongyloidea</taxon>
        <taxon>Metastrongylidae</taxon>
        <taxon>Dictyocaulus</taxon>
    </lineage>
</organism>
<proteinExistence type="predicted"/>
<gene>
    <name evidence="2" type="ORF">DICVIV_05996</name>
</gene>
<dbReference type="Proteomes" id="UP000053766">
    <property type="component" value="Unassembled WGS sequence"/>
</dbReference>